<organism evidence="2 3">
    <name type="scientific">Brachionus plicatilis</name>
    <name type="common">Marine rotifer</name>
    <name type="synonym">Brachionus muelleri</name>
    <dbReference type="NCBI Taxonomy" id="10195"/>
    <lineage>
        <taxon>Eukaryota</taxon>
        <taxon>Metazoa</taxon>
        <taxon>Spiralia</taxon>
        <taxon>Gnathifera</taxon>
        <taxon>Rotifera</taxon>
        <taxon>Eurotatoria</taxon>
        <taxon>Monogononta</taxon>
        <taxon>Pseudotrocha</taxon>
        <taxon>Ploima</taxon>
        <taxon>Brachionidae</taxon>
        <taxon>Brachionus</taxon>
    </lineage>
</organism>
<keyword evidence="1" id="KW-1133">Transmembrane helix</keyword>
<sequence length="113" mass="12668">MADGRRRCCLVGFGALTALCLIAEKFFELVGFCVRGGDGAGQIVMNFFYLVLDCFEYGFVVGAFFEAVAEFLLQLFVQIRKLVFYEACLVGFFEYLFDPVPVIDSLVVEARTD</sequence>
<accession>A0A3M7RAE6</accession>
<comment type="caution">
    <text evidence="2">The sequence shown here is derived from an EMBL/GenBank/DDBJ whole genome shotgun (WGS) entry which is preliminary data.</text>
</comment>
<keyword evidence="1" id="KW-0812">Transmembrane</keyword>
<reference evidence="2 3" key="1">
    <citation type="journal article" date="2018" name="Sci. Rep.">
        <title>Genomic signatures of local adaptation to the degree of environmental predictability in rotifers.</title>
        <authorList>
            <person name="Franch-Gras L."/>
            <person name="Hahn C."/>
            <person name="Garcia-Roger E.M."/>
            <person name="Carmona M.J."/>
            <person name="Serra M."/>
            <person name="Gomez A."/>
        </authorList>
    </citation>
    <scope>NUCLEOTIDE SEQUENCE [LARGE SCALE GENOMIC DNA]</scope>
    <source>
        <strain evidence="2">HYR1</strain>
    </source>
</reference>
<evidence type="ECO:0000313" key="3">
    <source>
        <dbReference type="Proteomes" id="UP000276133"/>
    </source>
</evidence>
<evidence type="ECO:0000313" key="2">
    <source>
        <dbReference type="EMBL" id="RNA20497.1"/>
    </source>
</evidence>
<gene>
    <name evidence="2" type="ORF">BpHYR1_015719</name>
</gene>
<keyword evidence="3" id="KW-1185">Reference proteome</keyword>
<keyword evidence="1" id="KW-0472">Membrane</keyword>
<proteinExistence type="predicted"/>
<protein>
    <submittedName>
        <fullName evidence="2">Uncharacterized protein</fullName>
    </submittedName>
</protein>
<evidence type="ECO:0000256" key="1">
    <source>
        <dbReference type="SAM" id="Phobius"/>
    </source>
</evidence>
<dbReference type="AlphaFoldDB" id="A0A3M7RAE6"/>
<dbReference type="EMBL" id="REGN01003840">
    <property type="protein sequence ID" value="RNA20497.1"/>
    <property type="molecule type" value="Genomic_DNA"/>
</dbReference>
<feature type="transmembrane region" description="Helical" evidence="1">
    <location>
        <begin position="47"/>
        <end position="73"/>
    </location>
</feature>
<name>A0A3M7RAE6_BRAPC</name>
<dbReference type="Proteomes" id="UP000276133">
    <property type="component" value="Unassembled WGS sequence"/>
</dbReference>